<evidence type="ECO:0000256" key="4">
    <source>
        <dbReference type="ARBA" id="ARBA00022982"/>
    </source>
</evidence>
<accession>A0A5C5GDF9</accession>
<evidence type="ECO:0000256" key="1">
    <source>
        <dbReference type="ARBA" id="ARBA00022448"/>
    </source>
</evidence>
<gene>
    <name evidence="8" type="ORF">FHY64_16370</name>
</gene>
<evidence type="ECO:0000256" key="5">
    <source>
        <dbReference type="ARBA" id="ARBA00023004"/>
    </source>
</evidence>
<keyword evidence="4" id="KW-0249">Electron transport</keyword>
<dbReference type="RefSeq" id="WP_140196681.1">
    <property type="nucleotide sequence ID" value="NZ_CP065915.1"/>
</dbReference>
<keyword evidence="1" id="KW-0813">Transport</keyword>
<reference evidence="8 9" key="1">
    <citation type="submission" date="2019-06" db="EMBL/GenBank/DDBJ databases">
        <title>Genome of new Rhodobacteraceae sp. SM1903.</title>
        <authorList>
            <person name="Ren X."/>
        </authorList>
    </citation>
    <scope>NUCLEOTIDE SEQUENCE [LARGE SCALE GENOMIC DNA]</scope>
    <source>
        <strain evidence="8 9">SM1903</strain>
    </source>
</reference>
<dbReference type="InterPro" id="IPR002327">
    <property type="entry name" value="Cyt_c_1A/1B"/>
</dbReference>
<evidence type="ECO:0000256" key="6">
    <source>
        <dbReference type="PROSITE-ProRule" id="PRU00433"/>
    </source>
</evidence>
<keyword evidence="3 6" id="KW-0479">Metal-binding</keyword>
<dbReference type="PANTHER" id="PTHR11961">
    <property type="entry name" value="CYTOCHROME C"/>
    <property type="match status" value="1"/>
</dbReference>
<feature type="domain" description="Cytochrome c" evidence="7">
    <location>
        <begin position="73"/>
        <end position="172"/>
    </location>
</feature>
<dbReference type="InterPro" id="IPR009056">
    <property type="entry name" value="Cyt_c-like_dom"/>
</dbReference>
<comment type="caution">
    <text evidence="8">The sequence shown here is derived from an EMBL/GenBank/DDBJ whole genome shotgun (WGS) entry which is preliminary data.</text>
</comment>
<dbReference type="Proteomes" id="UP000314011">
    <property type="component" value="Unassembled WGS sequence"/>
</dbReference>
<proteinExistence type="predicted"/>
<dbReference type="GO" id="GO:0020037">
    <property type="term" value="F:heme binding"/>
    <property type="evidence" value="ECO:0007669"/>
    <property type="project" value="InterPro"/>
</dbReference>
<protein>
    <submittedName>
        <fullName evidence="8">Cytochrome c family protein</fullName>
    </submittedName>
</protein>
<name>A0A5C5GDF9_9RHOB</name>
<keyword evidence="9" id="KW-1185">Reference proteome</keyword>
<dbReference type="PROSITE" id="PS51007">
    <property type="entry name" value="CYTC"/>
    <property type="match status" value="1"/>
</dbReference>
<dbReference type="PRINTS" id="PR00604">
    <property type="entry name" value="CYTCHRMECIAB"/>
</dbReference>
<dbReference type="Gene3D" id="1.10.760.10">
    <property type="entry name" value="Cytochrome c-like domain"/>
    <property type="match status" value="1"/>
</dbReference>
<dbReference type="AlphaFoldDB" id="A0A5C5GDF9"/>
<dbReference type="Pfam" id="PF00034">
    <property type="entry name" value="Cytochrom_C"/>
    <property type="match status" value="1"/>
</dbReference>
<dbReference type="SUPFAM" id="SSF46626">
    <property type="entry name" value="Cytochrome c"/>
    <property type="match status" value="1"/>
</dbReference>
<dbReference type="GO" id="GO:0009055">
    <property type="term" value="F:electron transfer activity"/>
    <property type="evidence" value="ECO:0007669"/>
    <property type="project" value="InterPro"/>
</dbReference>
<organism evidence="8 9">
    <name type="scientific">Pelagovum pacificum</name>
    <dbReference type="NCBI Taxonomy" id="2588711"/>
    <lineage>
        <taxon>Bacteria</taxon>
        <taxon>Pseudomonadati</taxon>
        <taxon>Pseudomonadota</taxon>
        <taxon>Alphaproteobacteria</taxon>
        <taxon>Rhodobacterales</taxon>
        <taxon>Paracoccaceae</taxon>
        <taxon>Pelagovum</taxon>
    </lineage>
</organism>
<sequence length="173" mass="18287">MFDTMTMTKIIGGFCGTFLIFLLGGWAAEGIYHPGGHGEGEQAYSIAVEESSEGGDGAAEEEGPAFEEVFAAADPAEGEGLFRNCQTCHSLEPGENRTGPSLAGVVGRPVDAVEGFSYSGALEEVVETWTPENLNHFIENPRGFAPGTAMSYGGMRRIEDRANLIAYLETVGG</sequence>
<evidence type="ECO:0000313" key="8">
    <source>
        <dbReference type="EMBL" id="TNY31579.1"/>
    </source>
</evidence>
<dbReference type="EMBL" id="VFFF01000002">
    <property type="protein sequence ID" value="TNY31579.1"/>
    <property type="molecule type" value="Genomic_DNA"/>
</dbReference>
<dbReference type="OrthoDB" id="9805828at2"/>
<keyword evidence="5 6" id="KW-0408">Iron</keyword>
<evidence type="ECO:0000313" key="9">
    <source>
        <dbReference type="Proteomes" id="UP000314011"/>
    </source>
</evidence>
<dbReference type="GO" id="GO:0046872">
    <property type="term" value="F:metal ion binding"/>
    <property type="evidence" value="ECO:0007669"/>
    <property type="project" value="UniProtKB-KW"/>
</dbReference>
<keyword evidence="2 6" id="KW-0349">Heme</keyword>
<evidence type="ECO:0000256" key="3">
    <source>
        <dbReference type="ARBA" id="ARBA00022723"/>
    </source>
</evidence>
<dbReference type="InterPro" id="IPR036909">
    <property type="entry name" value="Cyt_c-like_dom_sf"/>
</dbReference>
<evidence type="ECO:0000259" key="7">
    <source>
        <dbReference type="PROSITE" id="PS51007"/>
    </source>
</evidence>
<evidence type="ECO:0000256" key="2">
    <source>
        <dbReference type="ARBA" id="ARBA00022617"/>
    </source>
</evidence>